<comment type="subcellular location">
    <subcellularLocation>
        <location evidence="1">Cytoplasm</location>
    </subcellularLocation>
</comment>
<sequence>MLGAPKAAAAAAVPEATTQADEEDMVVTAHEVSGKMDYNKLIDQFGSSRITKDLMDRIERLTVGRGTVPCLHHWLRRDIYFSHRDMDTLCKQVEAGKPFYLYTGRGPSSAAMHVGHLVPFLFTKWLQDAFDVPLVIQMTDDEKFLWKGKYDDEKGDNLNHYYHLTMENAKDIIACGFKKDKTFIFSDLDYVGHMYPNIVRIWKAITYSTAKGAFGFVPESNIGQSAFPAVQAAPSFPSSFKVPLGGDDKMCCLIPCAIDQDPYFRVTRDIAHKLVPKDHPLSGKPALIHAKFFPPLEGAGGKMSASNDNSAVWLTDSPETIKKKIKEYAFSGGRDTAKEQQEKGADLEKDVSFQWLRFFLSDDDELDKIAKSYGSGKGEYWNTGSVKERLTTEVQRVIKEHQERRAKITDDEVREWMQVRKLAF</sequence>
<gene>
    <name evidence="14" type="ORF">BRAN1462_LOCUS64586</name>
</gene>
<dbReference type="EC" id="6.1.1.2" evidence="3"/>
<evidence type="ECO:0000256" key="11">
    <source>
        <dbReference type="ARBA" id="ARBA00030268"/>
    </source>
</evidence>
<evidence type="ECO:0000256" key="3">
    <source>
        <dbReference type="ARBA" id="ARBA00013161"/>
    </source>
</evidence>
<dbReference type="GO" id="GO:0004830">
    <property type="term" value="F:tryptophan-tRNA ligase activity"/>
    <property type="evidence" value="ECO:0007669"/>
    <property type="project" value="UniProtKB-EC"/>
</dbReference>
<evidence type="ECO:0000256" key="8">
    <source>
        <dbReference type="ARBA" id="ARBA00022840"/>
    </source>
</evidence>
<dbReference type="InterPro" id="IPR001412">
    <property type="entry name" value="aa-tRNA-synth_I_CS"/>
</dbReference>
<keyword evidence="5" id="KW-0963">Cytoplasm</keyword>
<dbReference type="FunFam" id="1.10.240.10:FF:000007">
    <property type="entry name" value="Tryptophan--tRNA ligase"/>
    <property type="match status" value="1"/>
</dbReference>
<keyword evidence="10 13" id="KW-0030">Aminoacyl-tRNA synthetase</keyword>
<dbReference type="FunFam" id="3.40.50.620:FF:000033">
    <property type="entry name" value="tryptophan--tRNA ligase, cytoplasmic"/>
    <property type="match status" value="1"/>
</dbReference>
<evidence type="ECO:0000256" key="1">
    <source>
        <dbReference type="ARBA" id="ARBA00004496"/>
    </source>
</evidence>
<dbReference type="NCBIfam" id="TIGR00233">
    <property type="entry name" value="trpS"/>
    <property type="match status" value="1"/>
</dbReference>
<comment type="catalytic activity">
    <reaction evidence="12">
        <text>tRNA(Trp) + L-tryptophan + ATP = L-tryptophyl-tRNA(Trp) + AMP + diphosphate + H(+)</text>
        <dbReference type="Rhea" id="RHEA:24080"/>
        <dbReference type="Rhea" id="RHEA-COMP:9671"/>
        <dbReference type="Rhea" id="RHEA-COMP:9705"/>
        <dbReference type="ChEBI" id="CHEBI:15378"/>
        <dbReference type="ChEBI" id="CHEBI:30616"/>
        <dbReference type="ChEBI" id="CHEBI:33019"/>
        <dbReference type="ChEBI" id="CHEBI:57912"/>
        <dbReference type="ChEBI" id="CHEBI:78442"/>
        <dbReference type="ChEBI" id="CHEBI:78535"/>
        <dbReference type="ChEBI" id="CHEBI:456215"/>
        <dbReference type="EC" id="6.1.1.2"/>
    </reaction>
</comment>
<dbReference type="SUPFAM" id="SSF52374">
    <property type="entry name" value="Nucleotidylyl transferase"/>
    <property type="match status" value="1"/>
</dbReference>
<dbReference type="GO" id="GO:0005524">
    <property type="term" value="F:ATP binding"/>
    <property type="evidence" value="ECO:0007669"/>
    <property type="project" value="UniProtKB-KW"/>
</dbReference>
<dbReference type="AlphaFoldDB" id="A0A7S2QMZ1"/>
<dbReference type="InterPro" id="IPR014729">
    <property type="entry name" value="Rossmann-like_a/b/a_fold"/>
</dbReference>
<dbReference type="GO" id="GO:0006436">
    <property type="term" value="P:tryptophanyl-tRNA aminoacylation"/>
    <property type="evidence" value="ECO:0007669"/>
    <property type="project" value="InterPro"/>
</dbReference>
<evidence type="ECO:0000256" key="13">
    <source>
        <dbReference type="RuleBase" id="RU363036"/>
    </source>
</evidence>
<evidence type="ECO:0000256" key="2">
    <source>
        <dbReference type="ARBA" id="ARBA00005594"/>
    </source>
</evidence>
<evidence type="ECO:0000256" key="12">
    <source>
        <dbReference type="ARBA" id="ARBA00049929"/>
    </source>
</evidence>
<dbReference type="PANTHER" id="PTHR10055:SF1">
    <property type="entry name" value="TRYPTOPHAN--TRNA LIGASE, CYTOPLASMIC"/>
    <property type="match status" value="1"/>
</dbReference>
<dbReference type="PRINTS" id="PR01039">
    <property type="entry name" value="TRNASYNTHTRP"/>
</dbReference>
<evidence type="ECO:0000256" key="7">
    <source>
        <dbReference type="ARBA" id="ARBA00022741"/>
    </source>
</evidence>
<accession>A0A7S2QMZ1</accession>
<evidence type="ECO:0000256" key="5">
    <source>
        <dbReference type="ARBA" id="ARBA00022490"/>
    </source>
</evidence>
<name>A0A7S2QMZ1_9DINO</name>
<protein>
    <recommendedName>
        <fullName evidence="4">Tryptophan--tRNA ligase, cytoplasmic</fullName>
        <ecNumber evidence="3">6.1.1.2</ecNumber>
    </recommendedName>
    <alternativeName>
        <fullName evidence="11">Tryptophanyl-tRNA synthetase</fullName>
    </alternativeName>
</protein>
<dbReference type="Gene3D" id="3.40.50.620">
    <property type="entry name" value="HUPs"/>
    <property type="match status" value="1"/>
</dbReference>
<keyword evidence="6 13" id="KW-0436">Ligase</keyword>
<evidence type="ECO:0000256" key="6">
    <source>
        <dbReference type="ARBA" id="ARBA00022598"/>
    </source>
</evidence>
<keyword evidence="8 13" id="KW-0067">ATP-binding</keyword>
<dbReference type="GO" id="GO:0005737">
    <property type="term" value="C:cytoplasm"/>
    <property type="evidence" value="ECO:0007669"/>
    <property type="project" value="UniProtKB-SubCell"/>
</dbReference>
<evidence type="ECO:0000256" key="4">
    <source>
        <dbReference type="ARBA" id="ARBA00013782"/>
    </source>
</evidence>
<dbReference type="InterPro" id="IPR002305">
    <property type="entry name" value="aa-tRNA-synth_Ic"/>
</dbReference>
<dbReference type="Pfam" id="PF00579">
    <property type="entry name" value="tRNA-synt_1b"/>
    <property type="match status" value="2"/>
</dbReference>
<keyword evidence="7 13" id="KW-0547">Nucleotide-binding</keyword>
<dbReference type="Gene3D" id="1.10.240.10">
    <property type="entry name" value="Tyrosyl-Transfer RNA Synthetase"/>
    <property type="match status" value="1"/>
</dbReference>
<dbReference type="EMBL" id="HBGW01102225">
    <property type="protein sequence ID" value="CAD9646764.1"/>
    <property type="molecule type" value="Transcribed_RNA"/>
</dbReference>
<comment type="similarity">
    <text evidence="2 13">Belongs to the class-I aminoacyl-tRNA synthetase family.</text>
</comment>
<dbReference type="PANTHER" id="PTHR10055">
    <property type="entry name" value="TRYPTOPHANYL-TRNA SYNTHETASE"/>
    <property type="match status" value="1"/>
</dbReference>
<reference evidence="14" key="1">
    <citation type="submission" date="2021-01" db="EMBL/GenBank/DDBJ databases">
        <authorList>
            <person name="Corre E."/>
            <person name="Pelletier E."/>
            <person name="Niang G."/>
            <person name="Scheremetjew M."/>
            <person name="Finn R."/>
            <person name="Kale V."/>
            <person name="Holt S."/>
            <person name="Cochrane G."/>
            <person name="Meng A."/>
            <person name="Brown T."/>
            <person name="Cohen L."/>
        </authorList>
    </citation>
    <scope>NUCLEOTIDE SEQUENCE</scope>
    <source>
        <strain evidence="14">RCC3387</strain>
    </source>
</reference>
<dbReference type="InterPro" id="IPR002306">
    <property type="entry name" value="Trp-tRNA-ligase"/>
</dbReference>
<evidence type="ECO:0000256" key="10">
    <source>
        <dbReference type="ARBA" id="ARBA00023146"/>
    </source>
</evidence>
<dbReference type="CDD" id="cd00806">
    <property type="entry name" value="TrpRS_core"/>
    <property type="match status" value="1"/>
</dbReference>
<dbReference type="PROSITE" id="PS00178">
    <property type="entry name" value="AA_TRNA_LIGASE_I"/>
    <property type="match status" value="1"/>
</dbReference>
<keyword evidence="9 13" id="KW-0648">Protein biosynthesis</keyword>
<evidence type="ECO:0000256" key="9">
    <source>
        <dbReference type="ARBA" id="ARBA00022917"/>
    </source>
</evidence>
<evidence type="ECO:0000313" key="14">
    <source>
        <dbReference type="EMBL" id="CAD9646764.1"/>
    </source>
</evidence>
<proteinExistence type="inferred from homology"/>
<organism evidence="14">
    <name type="scientific">Zooxanthella nutricula</name>
    <dbReference type="NCBI Taxonomy" id="1333877"/>
    <lineage>
        <taxon>Eukaryota</taxon>
        <taxon>Sar</taxon>
        <taxon>Alveolata</taxon>
        <taxon>Dinophyceae</taxon>
        <taxon>Peridiniales</taxon>
        <taxon>Peridiniales incertae sedis</taxon>
        <taxon>Zooxanthella</taxon>
    </lineage>
</organism>